<evidence type="ECO:0000259" key="1">
    <source>
        <dbReference type="Pfam" id="PF17851"/>
    </source>
</evidence>
<dbReference type="AlphaFoldDB" id="A0A1Y1RYL4"/>
<dbReference type="InterPro" id="IPR041542">
    <property type="entry name" value="GH43_C2"/>
</dbReference>
<dbReference type="STRING" id="1963862.B4O97_09880"/>
<evidence type="ECO:0000313" key="3">
    <source>
        <dbReference type="Proteomes" id="UP000192343"/>
    </source>
</evidence>
<protein>
    <recommendedName>
        <fullName evidence="1">Beta-xylosidase C-terminal Concanavalin A-like domain-containing protein</fullName>
    </recommendedName>
</protein>
<dbReference type="OrthoDB" id="9801455at2"/>
<proteinExistence type="predicted"/>
<reference evidence="2 3" key="1">
    <citation type="submission" date="2017-03" db="EMBL/GenBank/DDBJ databases">
        <title>Draft Genome sequence of Marispirochaeta sp. strain JC444.</title>
        <authorList>
            <person name="Shivani Y."/>
            <person name="Subhash Y."/>
            <person name="Sasikala C."/>
            <person name="Ramana C."/>
        </authorList>
    </citation>
    <scope>NUCLEOTIDE SEQUENCE [LARGE SCALE GENOMIC DNA]</scope>
    <source>
        <strain evidence="2 3">JC444</strain>
    </source>
</reference>
<dbReference type="SUPFAM" id="SSF49899">
    <property type="entry name" value="Concanavalin A-like lectins/glucanases"/>
    <property type="match status" value="1"/>
</dbReference>
<gene>
    <name evidence="2" type="ORF">B4O97_09880</name>
</gene>
<accession>A0A1Y1RYL4</accession>
<evidence type="ECO:0000313" key="2">
    <source>
        <dbReference type="EMBL" id="ORC35038.1"/>
    </source>
</evidence>
<organism evidence="2 3">
    <name type="scientific">Marispirochaeta aestuarii</name>
    <dbReference type="NCBI Taxonomy" id="1963862"/>
    <lineage>
        <taxon>Bacteria</taxon>
        <taxon>Pseudomonadati</taxon>
        <taxon>Spirochaetota</taxon>
        <taxon>Spirochaetia</taxon>
        <taxon>Spirochaetales</taxon>
        <taxon>Spirochaetaceae</taxon>
        <taxon>Marispirochaeta</taxon>
    </lineage>
</organism>
<dbReference type="EMBL" id="MWQY01000010">
    <property type="protein sequence ID" value="ORC35038.1"/>
    <property type="molecule type" value="Genomic_DNA"/>
</dbReference>
<dbReference type="Proteomes" id="UP000192343">
    <property type="component" value="Unassembled WGS sequence"/>
</dbReference>
<feature type="domain" description="Beta-xylosidase C-terminal Concanavalin A-like" evidence="1">
    <location>
        <begin position="11"/>
        <end position="83"/>
    </location>
</feature>
<name>A0A1Y1RYL4_9SPIO</name>
<keyword evidence="3" id="KW-1185">Reference proteome</keyword>
<sequence>MVEAGKGEHVAGLRAEIDGDILRFFYSYGSAGDWQQIGPDLDSKVLSDEYMQRNSFTGAFSGLCCQDLSGERLYADFDYFEYRDVKQD</sequence>
<comment type="caution">
    <text evidence="2">The sequence shown here is derived from an EMBL/GenBank/DDBJ whole genome shotgun (WGS) entry which is preliminary data.</text>
</comment>
<dbReference type="Pfam" id="PF17851">
    <property type="entry name" value="GH43_C2"/>
    <property type="match status" value="1"/>
</dbReference>
<dbReference type="Gene3D" id="2.60.120.200">
    <property type="match status" value="1"/>
</dbReference>
<dbReference type="RefSeq" id="WP_083050475.1">
    <property type="nucleotide sequence ID" value="NZ_MWQY01000010.1"/>
</dbReference>
<dbReference type="InterPro" id="IPR013320">
    <property type="entry name" value="ConA-like_dom_sf"/>
</dbReference>